<evidence type="ECO:0000313" key="1">
    <source>
        <dbReference type="EMBL" id="GDY33833.1"/>
    </source>
</evidence>
<keyword evidence="2" id="KW-1185">Reference proteome</keyword>
<evidence type="ECO:0000313" key="2">
    <source>
        <dbReference type="Proteomes" id="UP000298860"/>
    </source>
</evidence>
<gene>
    <name evidence="1" type="ORF">GTS_54660</name>
</gene>
<dbReference type="AlphaFoldDB" id="A0A4D4JIW4"/>
<organism evidence="1 2">
    <name type="scientific">Gandjariella thermophila</name>
    <dbReference type="NCBI Taxonomy" id="1931992"/>
    <lineage>
        <taxon>Bacteria</taxon>
        <taxon>Bacillati</taxon>
        <taxon>Actinomycetota</taxon>
        <taxon>Actinomycetes</taxon>
        <taxon>Pseudonocardiales</taxon>
        <taxon>Pseudonocardiaceae</taxon>
        <taxon>Gandjariella</taxon>
    </lineage>
</organism>
<accession>A0A4D4JIW4</accession>
<reference evidence="2" key="1">
    <citation type="submission" date="2019-04" db="EMBL/GenBank/DDBJ databases">
        <title>Draft genome sequence of Pseudonocardiaceae bacterium SL3-2-4.</title>
        <authorList>
            <person name="Ningsih F."/>
            <person name="Yokota A."/>
            <person name="Sakai Y."/>
            <person name="Nanatani K."/>
            <person name="Yabe S."/>
            <person name="Oetari A."/>
            <person name="Sjamsuridzal W."/>
        </authorList>
    </citation>
    <scope>NUCLEOTIDE SEQUENCE [LARGE SCALE GENOMIC DNA]</scope>
    <source>
        <strain evidence="2">SL3-2-4</strain>
    </source>
</reference>
<dbReference type="Proteomes" id="UP000298860">
    <property type="component" value="Unassembled WGS sequence"/>
</dbReference>
<sequence length="114" mass="12704">MVSNDNGTPLTLPVWIGVSEPFATIHIQDFSHQLHPLPPTASVTVASQVTIQADTRRKVHPAPRRATAHHDGVADTDPPWLLAVEWIIQCQGPGGKRHTLLGTRRWRVHGWGFW</sequence>
<dbReference type="EMBL" id="BJFL01000061">
    <property type="protein sequence ID" value="GDY33833.1"/>
    <property type="molecule type" value="Genomic_DNA"/>
</dbReference>
<protein>
    <submittedName>
        <fullName evidence="1">Uncharacterized protein</fullName>
    </submittedName>
</protein>
<comment type="caution">
    <text evidence="1">The sequence shown here is derived from an EMBL/GenBank/DDBJ whole genome shotgun (WGS) entry which is preliminary data.</text>
</comment>
<name>A0A4D4JIW4_9PSEU</name>
<proteinExistence type="predicted"/>